<reference evidence="1 2" key="1">
    <citation type="submission" date="2020-03" db="EMBL/GenBank/DDBJ databases">
        <title>Whole genome shotgun sequence of Phytohabitans houttuyneae NBRC 108639.</title>
        <authorList>
            <person name="Komaki H."/>
            <person name="Tamura T."/>
        </authorList>
    </citation>
    <scope>NUCLEOTIDE SEQUENCE [LARGE SCALE GENOMIC DNA]</scope>
    <source>
        <strain evidence="1 2">NBRC 108639</strain>
    </source>
</reference>
<evidence type="ECO:0000313" key="1">
    <source>
        <dbReference type="EMBL" id="GFJ84101.1"/>
    </source>
</evidence>
<name>A0A6V8KP07_9ACTN</name>
<dbReference type="RefSeq" id="WP_173067417.1">
    <property type="nucleotide sequence ID" value="NZ_BAABGO010000013.1"/>
</dbReference>
<evidence type="ECO:0008006" key="3">
    <source>
        <dbReference type="Google" id="ProtNLM"/>
    </source>
</evidence>
<gene>
    <name evidence="1" type="ORF">Phou_082810</name>
</gene>
<proteinExistence type="predicted"/>
<protein>
    <recommendedName>
        <fullName evidence="3">DUF4089 domain-containing protein</fullName>
    </recommendedName>
</protein>
<dbReference type="EMBL" id="BLPF01000003">
    <property type="protein sequence ID" value="GFJ84101.1"/>
    <property type="molecule type" value="Genomic_DNA"/>
</dbReference>
<accession>A0A6V8KP07</accession>
<keyword evidence="2" id="KW-1185">Reference proteome</keyword>
<sequence length="68" mass="7166">MPPPYTNETALELARQLAPLLGLSDIHLPTAIAADVLNGAAECDALLAGIPQERTPGPLTQLVPEWLP</sequence>
<dbReference type="Proteomes" id="UP000482800">
    <property type="component" value="Unassembled WGS sequence"/>
</dbReference>
<organism evidence="1 2">
    <name type="scientific">Phytohabitans houttuyneae</name>
    <dbReference type="NCBI Taxonomy" id="1076126"/>
    <lineage>
        <taxon>Bacteria</taxon>
        <taxon>Bacillati</taxon>
        <taxon>Actinomycetota</taxon>
        <taxon>Actinomycetes</taxon>
        <taxon>Micromonosporales</taxon>
        <taxon>Micromonosporaceae</taxon>
    </lineage>
</organism>
<reference evidence="1 2" key="2">
    <citation type="submission" date="2020-03" db="EMBL/GenBank/DDBJ databases">
        <authorList>
            <person name="Ichikawa N."/>
            <person name="Kimura A."/>
            <person name="Kitahashi Y."/>
            <person name="Uohara A."/>
        </authorList>
    </citation>
    <scope>NUCLEOTIDE SEQUENCE [LARGE SCALE GENOMIC DNA]</scope>
    <source>
        <strain evidence="1 2">NBRC 108639</strain>
    </source>
</reference>
<dbReference type="AlphaFoldDB" id="A0A6V8KP07"/>
<comment type="caution">
    <text evidence="1">The sequence shown here is derived from an EMBL/GenBank/DDBJ whole genome shotgun (WGS) entry which is preliminary data.</text>
</comment>
<evidence type="ECO:0000313" key="2">
    <source>
        <dbReference type="Proteomes" id="UP000482800"/>
    </source>
</evidence>